<dbReference type="Proteomes" id="UP000008631">
    <property type="component" value="Chromosome"/>
</dbReference>
<dbReference type="STRING" id="575540.Isop_0605"/>
<feature type="region of interest" description="Disordered" evidence="1">
    <location>
        <begin position="173"/>
        <end position="195"/>
    </location>
</feature>
<reference key="1">
    <citation type="submission" date="2010-11" db="EMBL/GenBank/DDBJ databases">
        <title>The complete sequence of chromosome of Isophaera pallida ATCC 43644.</title>
        <authorList>
            <consortium name="US DOE Joint Genome Institute (JGI-PGF)"/>
            <person name="Lucas S."/>
            <person name="Copeland A."/>
            <person name="Lapidus A."/>
            <person name="Bruce D."/>
            <person name="Goodwin L."/>
            <person name="Pitluck S."/>
            <person name="Kyrpides N."/>
            <person name="Mavromatis K."/>
            <person name="Pagani I."/>
            <person name="Ivanova N."/>
            <person name="Saunders E."/>
            <person name="Brettin T."/>
            <person name="Detter J.C."/>
            <person name="Han C."/>
            <person name="Tapia R."/>
            <person name="Land M."/>
            <person name="Hauser L."/>
            <person name="Markowitz V."/>
            <person name="Cheng J.-F."/>
            <person name="Hugenholtz P."/>
            <person name="Woyke T."/>
            <person name="Wu D."/>
            <person name="Eisen J.A."/>
        </authorList>
    </citation>
    <scope>NUCLEOTIDE SEQUENCE</scope>
    <source>
        <strain>ATCC 43644</strain>
    </source>
</reference>
<organism evidence="3 4">
    <name type="scientific">Isosphaera pallida (strain ATCC 43644 / DSM 9630 / IS1B)</name>
    <dbReference type="NCBI Taxonomy" id="575540"/>
    <lineage>
        <taxon>Bacteria</taxon>
        <taxon>Pseudomonadati</taxon>
        <taxon>Planctomycetota</taxon>
        <taxon>Planctomycetia</taxon>
        <taxon>Isosphaerales</taxon>
        <taxon>Isosphaeraceae</taxon>
        <taxon>Isosphaera</taxon>
    </lineage>
</organism>
<dbReference type="EMBL" id="CP002353">
    <property type="protein sequence ID" value="ADV61198.1"/>
    <property type="molecule type" value="Genomic_DNA"/>
</dbReference>
<dbReference type="SUPFAM" id="SSF51658">
    <property type="entry name" value="Xylose isomerase-like"/>
    <property type="match status" value="1"/>
</dbReference>
<evidence type="ECO:0000313" key="4">
    <source>
        <dbReference type="Proteomes" id="UP000008631"/>
    </source>
</evidence>
<dbReference type="InterPro" id="IPR013022">
    <property type="entry name" value="Xyl_isomerase-like_TIM-brl"/>
</dbReference>
<dbReference type="GO" id="GO:0016853">
    <property type="term" value="F:isomerase activity"/>
    <property type="evidence" value="ECO:0007669"/>
    <property type="project" value="UniProtKB-KW"/>
</dbReference>
<feature type="domain" description="Xylose isomerase-like TIM barrel" evidence="2">
    <location>
        <begin position="85"/>
        <end position="351"/>
    </location>
</feature>
<reference evidence="3 4" key="2">
    <citation type="journal article" date="2011" name="Stand. Genomic Sci.">
        <title>Complete genome sequence of Isosphaera pallida type strain (IS1B).</title>
        <authorList>
            <consortium name="US DOE Joint Genome Institute (JGI-PGF)"/>
            <person name="Goker M."/>
            <person name="Cleland D."/>
            <person name="Saunders E."/>
            <person name="Lapidus A."/>
            <person name="Nolan M."/>
            <person name="Lucas S."/>
            <person name="Hammon N."/>
            <person name="Deshpande S."/>
            <person name="Cheng J.F."/>
            <person name="Tapia R."/>
            <person name="Han C."/>
            <person name="Goodwin L."/>
            <person name="Pitluck S."/>
            <person name="Liolios K."/>
            <person name="Pagani I."/>
            <person name="Ivanova N."/>
            <person name="Mavromatis K."/>
            <person name="Pati A."/>
            <person name="Chen A."/>
            <person name="Palaniappan K."/>
            <person name="Land M."/>
            <person name="Hauser L."/>
            <person name="Chang Y.J."/>
            <person name="Jeffries C.D."/>
            <person name="Detter J.C."/>
            <person name="Beck B."/>
            <person name="Woyke T."/>
            <person name="Bristow J."/>
            <person name="Eisen J.A."/>
            <person name="Markowitz V."/>
            <person name="Hugenholtz P."/>
            <person name="Kyrpides N.C."/>
            <person name="Klenk H.P."/>
        </authorList>
    </citation>
    <scope>NUCLEOTIDE SEQUENCE [LARGE SCALE GENOMIC DNA]</scope>
    <source>
        <strain evidence="4">ATCC 43644 / DSM 9630 / IS1B</strain>
    </source>
</reference>
<protein>
    <submittedName>
        <fullName evidence="3">Xylose isomerase domain-containing protein TIM barrel</fullName>
    </submittedName>
</protein>
<dbReference type="KEGG" id="ipa:Isop_0605"/>
<dbReference type="InterPro" id="IPR050312">
    <property type="entry name" value="IolE/XylAMocC-like"/>
</dbReference>
<sequence>MRTGIGLRSIGRRGGPWLLVGRPRGRDERVGWNIPFYFHSSGIGRSNLPRLLLNAMGREPMIRSPLGLRLGGTRPLKQAVLEGVAAGARGFVIDALGELSPDRLGESGRREVRRLVRSADAVWIALGLPTRRPFDTLDQLEDRLARADRAFALAYDLGTDLVLVNVGPVPPPEPVADASGSETPPPTASSSLVTPGGLILPPDLAAASAQRQRAQTTPRGPSRREIFETAVTELARRADHRGVRLALETGAETGRTLAEFLQALPGPPVFADLNPVALLTRGLDPVTTTRELAGYVAHAHAGDAVGLGHAGHRLPANPRGTGFAPGVLDWEEYLGALEEIGYRGFLTVLPDHDDNALETFRAVLQRVRDF</sequence>
<dbReference type="PANTHER" id="PTHR12110">
    <property type="entry name" value="HYDROXYPYRUVATE ISOMERASE"/>
    <property type="match status" value="1"/>
</dbReference>
<proteinExistence type="predicted"/>
<dbReference type="HOGENOM" id="CLU_747576_0_0_0"/>
<dbReference type="InterPro" id="IPR036237">
    <property type="entry name" value="Xyl_isomerase-like_sf"/>
</dbReference>
<dbReference type="AlphaFoldDB" id="E8R0L3"/>
<dbReference type="InParanoid" id="E8R0L3"/>
<dbReference type="Pfam" id="PF01261">
    <property type="entry name" value="AP_endonuc_2"/>
    <property type="match status" value="1"/>
</dbReference>
<evidence type="ECO:0000313" key="3">
    <source>
        <dbReference type="EMBL" id="ADV61198.1"/>
    </source>
</evidence>
<dbReference type="OrthoDB" id="259584at2"/>
<keyword evidence="3" id="KW-0413">Isomerase</keyword>
<keyword evidence="4" id="KW-1185">Reference proteome</keyword>
<accession>E8R0L3</accession>
<gene>
    <name evidence="3" type="ordered locus">Isop_0605</name>
</gene>
<dbReference type="eggNOG" id="COG1082">
    <property type="taxonomic scope" value="Bacteria"/>
</dbReference>
<dbReference type="Gene3D" id="3.20.20.150">
    <property type="entry name" value="Divalent-metal-dependent TIM barrel enzymes"/>
    <property type="match status" value="1"/>
</dbReference>
<evidence type="ECO:0000259" key="2">
    <source>
        <dbReference type="Pfam" id="PF01261"/>
    </source>
</evidence>
<dbReference type="PANTHER" id="PTHR12110:SF41">
    <property type="entry name" value="INOSOSE DEHYDRATASE"/>
    <property type="match status" value="1"/>
</dbReference>
<evidence type="ECO:0000256" key="1">
    <source>
        <dbReference type="SAM" id="MobiDB-lite"/>
    </source>
</evidence>
<name>E8R0L3_ISOPI</name>